<dbReference type="InterPro" id="IPR036291">
    <property type="entry name" value="NAD(P)-bd_dom_sf"/>
</dbReference>
<dbReference type="InterPro" id="IPR012301">
    <property type="entry name" value="Malic_N_dom"/>
</dbReference>
<dbReference type="Pfam" id="PF03949">
    <property type="entry name" value="Malic_M"/>
    <property type="match status" value="1"/>
</dbReference>
<keyword evidence="5" id="KW-0520">NAD</keyword>
<evidence type="ECO:0000256" key="1">
    <source>
        <dbReference type="ARBA" id="ARBA00001936"/>
    </source>
</evidence>
<dbReference type="InterPro" id="IPR001891">
    <property type="entry name" value="Malic_OxRdtase"/>
</dbReference>
<dbReference type="EMBL" id="JAAEJV010000012">
    <property type="protein sequence ID" value="MBF5059127.1"/>
    <property type="molecule type" value="Genomic_DNA"/>
</dbReference>
<dbReference type="EC" id="1.1.1.38" evidence="9"/>
<keyword evidence="10" id="KW-1185">Reference proteome</keyword>
<proteinExistence type="inferred from homology"/>
<organism evidence="9 10">
    <name type="scientific">Candidatus Neptunichlamydia vexilliferae</name>
    <dbReference type="NCBI Taxonomy" id="1651774"/>
    <lineage>
        <taxon>Bacteria</taxon>
        <taxon>Pseudomonadati</taxon>
        <taxon>Chlamydiota</taxon>
        <taxon>Chlamydiia</taxon>
        <taxon>Parachlamydiales</taxon>
        <taxon>Simkaniaceae</taxon>
        <taxon>Candidatus Neptunichlamydia</taxon>
    </lineage>
</organism>
<comment type="similarity">
    <text evidence="2 6">Belongs to the malic enzymes family.</text>
</comment>
<dbReference type="NCBIfam" id="NF010052">
    <property type="entry name" value="PRK13529.1"/>
    <property type="match status" value="1"/>
</dbReference>
<keyword evidence="4 9" id="KW-0560">Oxidoreductase</keyword>
<gene>
    <name evidence="9" type="ORF">NEPTK9_000634</name>
</gene>
<evidence type="ECO:0000259" key="7">
    <source>
        <dbReference type="SMART" id="SM00919"/>
    </source>
</evidence>
<dbReference type="InterPro" id="IPR012302">
    <property type="entry name" value="Malic_NAD-bd"/>
</dbReference>
<sequence length="572" mass="63499">MKEKSMTEIKRRFENGEEVVEIGLEASDILHDPVLNKGTAFTEEERHELGLHGLLPFHTSTLEEQLKRAYGKFQKKETDIGRYAFLASLQNRNETLFYALCSEHPEEMLPYIYTPTVGDASLNYSNIYTENRGVYISYPHKERIEEIVNNIPRDRVDVIVVTDGARILGLGDLGMGGMAIPVGKLALYSLFGGVHPAYTLPITLDVGTNNQNLLNDPLYLGWRHERLSGPDYDAFVEAFVQAVTKRFPNVLIQWEDFAKDQAQPLLDRYREKVCCFNDDIQGTAGVVVAGLLAAIKGMNGDIKEQRIVLFGAGSAGIGIAELLTQAMMLEGASREEAKEKIFVMGRNGLAHTGSEGLDDLKKRFAQKEEAIEKWGVKDMQHIPLLETIQHAKPTILIGTSTQPGTFNEEIVTEMKKHVARPIIFPLSNPTSRSEAHPKDLLKWTQGQALIATGSPYKPIEHEGKTYVIGQCNNVFIFPGVGLGVIAVGATRVTDAMFLKAADVLSKYAPVLNNPYASLFPRLTELRAISLDVAIAVAKQAVEEGVCQSPPADLEKAVREAMWEPKYARYKKK</sequence>
<dbReference type="PROSITE" id="PS00331">
    <property type="entry name" value="MALIC_ENZYMES"/>
    <property type="match status" value="1"/>
</dbReference>
<dbReference type="Gene3D" id="3.40.50.720">
    <property type="entry name" value="NAD(P)-binding Rossmann-like Domain"/>
    <property type="match status" value="1"/>
</dbReference>
<dbReference type="PIRSF" id="PIRSF000106">
    <property type="entry name" value="ME"/>
    <property type="match status" value="1"/>
</dbReference>
<accession>A0ABS0AYC7</accession>
<dbReference type="SUPFAM" id="SSF53223">
    <property type="entry name" value="Aminoacid dehydrogenase-like, N-terminal domain"/>
    <property type="match status" value="1"/>
</dbReference>
<dbReference type="GO" id="GO:0016491">
    <property type="term" value="F:oxidoreductase activity"/>
    <property type="evidence" value="ECO:0007669"/>
    <property type="project" value="UniProtKB-KW"/>
</dbReference>
<evidence type="ECO:0000313" key="9">
    <source>
        <dbReference type="EMBL" id="MBF5059127.1"/>
    </source>
</evidence>
<evidence type="ECO:0000256" key="4">
    <source>
        <dbReference type="ARBA" id="ARBA00023002"/>
    </source>
</evidence>
<dbReference type="CDD" id="cd05312">
    <property type="entry name" value="NAD_bind_1_malic_enz"/>
    <property type="match status" value="1"/>
</dbReference>
<evidence type="ECO:0000256" key="6">
    <source>
        <dbReference type="RuleBase" id="RU003427"/>
    </source>
</evidence>
<feature type="domain" description="Malic enzyme NAD-binding" evidence="7">
    <location>
        <begin position="280"/>
        <end position="541"/>
    </location>
</feature>
<keyword evidence="3 6" id="KW-0479">Metal-binding</keyword>
<evidence type="ECO:0000259" key="8">
    <source>
        <dbReference type="SMART" id="SM01274"/>
    </source>
</evidence>
<evidence type="ECO:0000256" key="2">
    <source>
        <dbReference type="ARBA" id="ARBA00008785"/>
    </source>
</evidence>
<evidence type="ECO:0000256" key="3">
    <source>
        <dbReference type="ARBA" id="ARBA00022723"/>
    </source>
</evidence>
<dbReference type="Gene3D" id="3.40.50.10380">
    <property type="entry name" value="Malic enzyme, N-terminal domain"/>
    <property type="match status" value="1"/>
</dbReference>
<evidence type="ECO:0000256" key="5">
    <source>
        <dbReference type="ARBA" id="ARBA00023027"/>
    </source>
</evidence>
<comment type="cofactor">
    <cofactor evidence="1">
        <name>Mn(2+)</name>
        <dbReference type="ChEBI" id="CHEBI:29035"/>
    </cofactor>
</comment>
<dbReference type="InterPro" id="IPR037062">
    <property type="entry name" value="Malic_N_dom_sf"/>
</dbReference>
<comment type="caution">
    <text evidence="9">The sequence shown here is derived from an EMBL/GenBank/DDBJ whole genome shotgun (WGS) entry which is preliminary data.</text>
</comment>
<dbReference type="InterPro" id="IPR015884">
    <property type="entry name" value="Malic_enzyme_CS"/>
</dbReference>
<dbReference type="Pfam" id="PF00390">
    <property type="entry name" value="malic"/>
    <property type="match status" value="1"/>
</dbReference>
<dbReference type="PANTHER" id="PTHR23406">
    <property type="entry name" value="MALIC ENZYME-RELATED"/>
    <property type="match status" value="1"/>
</dbReference>
<dbReference type="SMART" id="SM00919">
    <property type="entry name" value="Malic_M"/>
    <property type="match status" value="1"/>
</dbReference>
<dbReference type="PANTHER" id="PTHR23406:SF34">
    <property type="entry name" value="NAD-DEPENDENT MALIC ENZYME, MITOCHONDRIAL"/>
    <property type="match status" value="1"/>
</dbReference>
<protein>
    <submittedName>
        <fullName evidence="9">NAD-dependent malic enzyme</fullName>
        <ecNumber evidence="9">1.1.1.38</ecNumber>
    </submittedName>
</protein>
<evidence type="ECO:0000313" key="10">
    <source>
        <dbReference type="Proteomes" id="UP001194714"/>
    </source>
</evidence>
<dbReference type="SUPFAM" id="SSF51735">
    <property type="entry name" value="NAD(P)-binding Rossmann-fold domains"/>
    <property type="match status" value="1"/>
</dbReference>
<name>A0ABS0AYC7_9BACT</name>
<dbReference type="PRINTS" id="PR00072">
    <property type="entry name" value="MALOXRDTASE"/>
</dbReference>
<reference evidence="9 10" key="1">
    <citation type="submission" date="2020-01" db="EMBL/GenBank/DDBJ databases">
        <title>Draft genome sequence of Cand. Neptunochlamydia vexilliferae K9.</title>
        <authorList>
            <person name="Schulz F."/>
            <person name="Koestlbacher S."/>
            <person name="Wascher F."/>
            <person name="Pizzetti I."/>
            <person name="Horn M."/>
        </authorList>
    </citation>
    <scope>NUCLEOTIDE SEQUENCE [LARGE SCALE GENOMIC DNA]</scope>
    <source>
        <strain evidence="9 10">K9</strain>
    </source>
</reference>
<dbReference type="SMART" id="SM01274">
    <property type="entry name" value="malic"/>
    <property type="match status" value="1"/>
</dbReference>
<feature type="domain" description="Malic enzyme N-terminal" evidence="8">
    <location>
        <begin position="90"/>
        <end position="270"/>
    </location>
</feature>
<dbReference type="InterPro" id="IPR046346">
    <property type="entry name" value="Aminoacid_DH-like_N_sf"/>
</dbReference>
<dbReference type="Proteomes" id="UP001194714">
    <property type="component" value="Unassembled WGS sequence"/>
</dbReference>